<evidence type="ECO:0000313" key="1">
    <source>
        <dbReference type="EMBL" id="MDQ0113497.1"/>
    </source>
</evidence>
<accession>A0ABT9U1J0</accession>
<organism evidence="1 2">
    <name type="scientific">Paenibacillus harenae</name>
    <dbReference type="NCBI Taxonomy" id="306543"/>
    <lineage>
        <taxon>Bacteria</taxon>
        <taxon>Bacillati</taxon>
        <taxon>Bacillota</taxon>
        <taxon>Bacilli</taxon>
        <taxon>Bacillales</taxon>
        <taxon>Paenibacillaceae</taxon>
        <taxon>Paenibacillus</taxon>
    </lineage>
</organism>
<keyword evidence="2" id="KW-1185">Reference proteome</keyword>
<gene>
    <name evidence="1" type="ORF">J2T15_002938</name>
</gene>
<name>A0ABT9U1J0_PAEHA</name>
<sequence length="31" mass="3539">MNEKDLPAAGLSLRLKMDNWKNSRYFVVNGA</sequence>
<reference evidence="1 2" key="1">
    <citation type="submission" date="2023-07" db="EMBL/GenBank/DDBJ databases">
        <title>Sorghum-associated microbial communities from plants grown in Nebraska, USA.</title>
        <authorList>
            <person name="Schachtman D."/>
        </authorList>
    </citation>
    <scope>NUCLEOTIDE SEQUENCE [LARGE SCALE GENOMIC DNA]</scope>
    <source>
        <strain evidence="1 2">CC482</strain>
    </source>
</reference>
<dbReference type="EMBL" id="JAUSSU010000005">
    <property type="protein sequence ID" value="MDQ0113497.1"/>
    <property type="molecule type" value="Genomic_DNA"/>
</dbReference>
<protein>
    <submittedName>
        <fullName evidence="1">Uncharacterized protein</fullName>
    </submittedName>
</protein>
<comment type="caution">
    <text evidence="1">The sequence shown here is derived from an EMBL/GenBank/DDBJ whole genome shotgun (WGS) entry which is preliminary data.</text>
</comment>
<evidence type="ECO:0000313" key="2">
    <source>
        <dbReference type="Proteomes" id="UP001229346"/>
    </source>
</evidence>
<dbReference type="Proteomes" id="UP001229346">
    <property type="component" value="Unassembled WGS sequence"/>
</dbReference>
<proteinExistence type="predicted"/>